<organism evidence="1 2">
    <name type="scientific">Ceratodon purpureus</name>
    <name type="common">Fire moss</name>
    <name type="synonym">Dicranum purpureum</name>
    <dbReference type="NCBI Taxonomy" id="3225"/>
    <lineage>
        <taxon>Eukaryota</taxon>
        <taxon>Viridiplantae</taxon>
        <taxon>Streptophyta</taxon>
        <taxon>Embryophyta</taxon>
        <taxon>Bryophyta</taxon>
        <taxon>Bryophytina</taxon>
        <taxon>Bryopsida</taxon>
        <taxon>Dicranidae</taxon>
        <taxon>Pseudoditrichales</taxon>
        <taxon>Ditrichaceae</taxon>
        <taxon>Ceratodon</taxon>
    </lineage>
</organism>
<dbReference type="InterPro" id="IPR015926">
    <property type="entry name" value="Cytolysin/lectin"/>
</dbReference>
<keyword evidence="2" id="KW-1185">Reference proteome</keyword>
<accession>A0A8T0I6Q4</accession>
<evidence type="ECO:0008006" key="3">
    <source>
        <dbReference type="Google" id="ProtNLM"/>
    </source>
</evidence>
<dbReference type="InterPro" id="IPR009960">
    <property type="entry name" value="Fruit_body_lectin_fun"/>
</dbReference>
<dbReference type="Proteomes" id="UP000822688">
    <property type="component" value="Chromosome 4"/>
</dbReference>
<dbReference type="SUPFAM" id="SSF63724">
    <property type="entry name" value="Cytolysin/lectin"/>
    <property type="match status" value="1"/>
</dbReference>
<dbReference type="Pfam" id="PF07367">
    <property type="entry name" value="FB_lectin"/>
    <property type="match status" value="1"/>
</dbReference>
<evidence type="ECO:0000313" key="1">
    <source>
        <dbReference type="EMBL" id="KAG0579152.1"/>
    </source>
</evidence>
<dbReference type="AlphaFoldDB" id="A0A8T0I6Q4"/>
<gene>
    <name evidence="1" type="ORF">KC19_4G076900</name>
</gene>
<dbReference type="OrthoDB" id="1914877at2759"/>
<evidence type="ECO:0000313" key="2">
    <source>
        <dbReference type="Proteomes" id="UP000822688"/>
    </source>
</evidence>
<name>A0A8T0I6Q4_CERPU</name>
<dbReference type="EMBL" id="CM026424">
    <property type="protein sequence ID" value="KAG0579152.1"/>
    <property type="molecule type" value="Genomic_DNA"/>
</dbReference>
<sequence>MAPYSIHVKIIQNNPSNWYRIVEETVFSDGTWSKCGSEHTLTIDRSGTSGMLRFTNPTGDFFLVALGVHNYKRWCDIVPDASTSMTGVQVNPLYYASGDGNRNGMLWKQLANLEVVTAKGVHIKVDYYKEDGNTLYATITVV</sequence>
<proteinExistence type="predicted"/>
<reference evidence="1" key="1">
    <citation type="submission" date="2020-06" db="EMBL/GenBank/DDBJ databases">
        <title>WGS assembly of Ceratodon purpureus strain R40.</title>
        <authorList>
            <person name="Carey S.B."/>
            <person name="Jenkins J."/>
            <person name="Shu S."/>
            <person name="Lovell J.T."/>
            <person name="Sreedasyam A."/>
            <person name="Maumus F."/>
            <person name="Tiley G.P."/>
            <person name="Fernandez-Pozo N."/>
            <person name="Barry K."/>
            <person name="Chen C."/>
            <person name="Wang M."/>
            <person name="Lipzen A."/>
            <person name="Daum C."/>
            <person name="Saski C.A."/>
            <person name="Payton A.C."/>
            <person name="Mcbreen J.C."/>
            <person name="Conrad R.E."/>
            <person name="Kollar L.M."/>
            <person name="Olsson S."/>
            <person name="Huttunen S."/>
            <person name="Landis J.B."/>
            <person name="Wickett N.J."/>
            <person name="Johnson M.G."/>
            <person name="Rensing S.A."/>
            <person name="Grimwood J."/>
            <person name="Schmutz J."/>
            <person name="Mcdaniel S.F."/>
        </authorList>
    </citation>
    <scope>NUCLEOTIDE SEQUENCE</scope>
    <source>
        <strain evidence="1">R40</strain>
    </source>
</reference>
<protein>
    <recommendedName>
        <fullName evidence="3">Lectin</fullName>
    </recommendedName>
</protein>
<dbReference type="Gene3D" id="2.60.270.20">
    <property type="entry name" value="Cytolysin/lectin"/>
    <property type="match status" value="1"/>
</dbReference>
<comment type="caution">
    <text evidence="1">The sequence shown here is derived from an EMBL/GenBank/DDBJ whole genome shotgun (WGS) entry which is preliminary data.</text>
</comment>